<dbReference type="Proteomes" id="UP000010799">
    <property type="component" value="Chromosome"/>
</dbReference>
<name>L0EV03_LIBCB</name>
<dbReference type="STRING" id="1215343.B488_08000"/>
<evidence type="ECO:0000313" key="12">
    <source>
        <dbReference type="Proteomes" id="UP000010799"/>
    </source>
</evidence>
<dbReference type="PANTHER" id="PTHR43326:SF1">
    <property type="entry name" value="METHIONINE--TRNA LIGASE, MITOCHONDRIAL"/>
    <property type="match status" value="1"/>
</dbReference>
<dbReference type="Gene3D" id="1.10.730.10">
    <property type="entry name" value="Isoleucyl-tRNA Synthetase, Domain 1"/>
    <property type="match status" value="1"/>
</dbReference>
<dbReference type="SUPFAM" id="SSF52374">
    <property type="entry name" value="Nucleotidylyl transferase"/>
    <property type="match status" value="1"/>
</dbReference>
<comment type="similarity">
    <text evidence="8">Belongs to the class-I aminoacyl-tRNA synthetase family.</text>
</comment>
<dbReference type="FunFam" id="2.170.220.10:FF:000001">
    <property type="entry name" value="methionine--tRNA ligase, mitochondrial"/>
    <property type="match status" value="1"/>
</dbReference>
<dbReference type="EC" id="6.1.1.10" evidence="1"/>
<dbReference type="InterPro" id="IPR015413">
    <property type="entry name" value="Methionyl/Leucyl_tRNA_Synth"/>
</dbReference>
<dbReference type="GO" id="GO:0006431">
    <property type="term" value="P:methionyl-tRNA aminoacylation"/>
    <property type="evidence" value="ECO:0007669"/>
    <property type="project" value="InterPro"/>
</dbReference>
<protein>
    <recommendedName>
        <fullName evidence="1">methionine--tRNA ligase</fullName>
        <ecNumber evidence="1">6.1.1.10</ecNumber>
    </recommendedName>
</protein>
<organism evidence="11 12">
    <name type="scientific">Liberibacter crescens (strain BT-1)</name>
    <dbReference type="NCBI Taxonomy" id="1215343"/>
    <lineage>
        <taxon>Bacteria</taxon>
        <taxon>Pseudomonadati</taxon>
        <taxon>Pseudomonadota</taxon>
        <taxon>Alphaproteobacteria</taxon>
        <taxon>Hyphomicrobiales</taxon>
        <taxon>Rhizobiaceae</taxon>
        <taxon>Liberibacter</taxon>
    </lineage>
</organism>
<evidence type="ECO:0000259" key="10">
    <source>
        <dbReference type="Pfam" id="PF19303"/>
    </source>
</evidence>
<evidence type="ECO:0000256" key="7">
    <source>
        <dbReference type="ARBA" id="ARBA00047364"/>
    </source>
</evidence>
<evidence type="ECO:0000256" key="4">
    <source>
        <dbReference type="ARBA" id="ARBA00022840"/>
    </source>
</evidence>
<keyword evidence="12" id="KW-1185">Reference proteome</keyword>
<dbReference type="GO" id="GO:0005524">
    <property type="term" value="F:ATP binding"/>
    <property type="evidence" value="ECO:0007669"/>
    <property type="project" value="UniProtKB-KW"/>
</dbReference>
<dbReference type="InterPro" id="IPR014729">
    <property type="entry name" value="Rossmann-like_a/b/a_fold"/>
</dbReference>
<dbReference type="Gene3D" id="3.40.50.620">
    <property type="entry name" value="HUPs"/>
    <property type="match status" value="1"/>
</dbReference>
<dbReference type="CDD" id="cd07957">
    <property type="entry name" value="Anticodon_Ia_Met"/>
    <property type="match status" value="1"/>
</dbReference>
<dbReference type="Pfam" id="PF09334">
    <property type="entry name" value="tRNA-synt_1g"/>
    <property type="match status" value="1"/>
</dbReference>
<sequence>MRDEAYYQESEIFLGDDNNHYGPQGTVVEWVEEDSYFFRLSAYQESLLSLYNEKPDFIAPSERRNEIMAFVRSGLKDISISRSRKNLNWGIRVPNDPDHIMYVWVDALSNYLTATGVLEKEGNPRSSFWPANLQIIGKDIIRFHAVYWPAFLMSAGLSMPDRIFSHGFILNKGEKMSKSLGNVMDPVDLAERFGVDCLRYFFLREVSFGQDGSYNAENIITRMNADLANGIGNLTSRSLSMIFKHCDARIPEYQTLIPVDQTMLSSGDNLGKTVRDHMNAQEIHRALEKIMAVVSETDRYFAAQQPWALKTTDPVRMATVLYVTAEVIRQIALLLLPFIPASAGKILDFLSVPHSARFFSFLGEQGRLVPGMAVEMPWSVFPRYNA</sequence>
<dbReference type="eggNOG" id="COG0143">
    <property type="taxonomic scope" value="Bacteria"/>
</dbReference>
<comment type="catalytic activity">
    <reaction evidence="7">
        <text>tRNA(Met) + L-methionine + ATP = L-methionyl-tRNA(Met) + AMP + diphosphate</text>
        <dbReference type="Rhea" id="RHEA:13481"/>
        <dbReference type="Rhea" id="RHEA-COMP:9667"/>
        <dbReference type="Rhea" id="RHEA-COMP:9698"/>
        <dbReference type="ChEBI" id="CHEBI:30616"/>
        <dbReference type="ChEBI" id="CHEBI:33019"/>
        <dbReference type="ChEBI" id="CHEBI:57844"/>
        <dbReference type="ChEBI" id="CHEBI:78442"/>
        <dbReference type="ChEBI" id="CHEBI:78530"/>
        <dbReference type="ChEBI" id="CHEBI:456215"/>
        <dbReference type="EC" id="6.1.1.10"/>
    </reaction>
</comment>
<dbReference type="EMBL" id="CP003789">
    <property type="protein sequence ID" value="AGA64792.1"/>
    <property type="molecule type" value="Genomic_DNA"/>
</dbReference>
<gene>
    <name evidence="11" type="ordered locus">B488_08000</name>
</gene>
<feature type="domain" description="Methionyl-tRNA synthetase anticodon-binding" evidence="10">
    <location>
        <begin position="256"/>
        <end position="381"/>
    </location>
</feature>
<dbReference type="Pfam" id="PF19303">
    <property type="entry name" value="Anticodon_3"/>
    <property type="match status" value="1"/>
</dbReference>
<keyword evidence="6 8" id="KW-0030">Aminoacyl-tRNA synthetase</keyword>
<reference evidence="11 12" key="1">
    <citation type="journal article" date="2012" name="Stand. Genomic Sci.">
        <title>Complete genome sequence of Liberibacter crescens BT-1.</title>
        <authorList>
            <person name="Leonard M.T."/>
            <person name="Fagen J.R."/>
            <person name="Davis-Richardson A.G."/>
            <person name="Davis M.J."/>
            <person name="Triplett E.W."/>
        </authorList>
    </citation>
    <scope>NUCLEOTIDE SEQUENCE [LARGE SCALE GENOMIC DNA]</scope>
    <source>
        <strain evidence="11 12">BT-1</strain>
    </source>
</reference>
<dbReference type="GO" id="GO:0004825">
    <property type="term" value="F:methionine-tRNA ligase activity"/>
    <property type="evidence" value="ECO:0007669"/>
    <property type="project" value="UniProtKB-EC"/>
</dbReference>
<dbReference type="PRINTS" id="PR01041">
    <property type="entry name" value="TRNASYNTHMET"/>
</dbReference>
<dbReference type="PANTHER" id="PTHR43326">
    <property type="entry name" value="METHIONYL-TRNA SYNTHETASE"/>
    <property type="match status" value="1"/>
</dbReference>
<feature type="domain" description="Methionyl/Leucyl tRNA synthetase" evidence="9">
    <location>
        <begin position="29"/>
        <end position="238"/>
    </location>
</feature>
<dbReference type="InterPro" id="IPR009080">
    <property type="entry name" value="tRNAsynth_Ia_anticodon-bd"/>
</dbReference>
<evidence type="ECO:0000256" key="2">
    <source>
        <dbReference type="ARBA" id="ARBA00022598"/>
    </source>
</evidence>
<keyword evidence="3 8" id="KW-0547">Nucleotide-binding</keyword>
<evidence type="ECO:0000256" key="3">
    <source>
        <dbReference type="ARBA" id="ARBA00022741"/>
    </source>
</evidence>
<dbReference type="AlphaFoldDB" id="L0EV03"/>
<dbReference type="SUPFAM" id="SSF47323">
    <property type="entry name" value="Anticodon-binding domain of a subclass of class I aminoacyl-tRNA synthetases"/>
    <property type="match status" value="1"/>
</dbReference>
<proteinExistence type="inferred from homology"/>
<dbReference type="KEGG" id="lcc:B488_08000"/>
<evidence type="ECO:0000256" key="8">
    <source>
        <dbReference type="RuleBase" id="RU363039"/>
    </source>
</evidence>
<keyword evidence="5 8" id="KW-0648">Protein biosynthesis</keyword>
<evidence type="ECO:0000256" key="5">
    <source>
        <dbReference type="ARBA" id="ARBA00022917"/>
    </source>
</evidence>
<dbReference type="PATRIC" id="fig|1215343.11.peg.823"/>
<evidence type="ECO:0000259" key="9">
    <source>
        <dbReference type="Pfam" id="PF09334"/>
    </source>
</evidence>
<evidence type="ECO:0000256" key="1">
    <source>
        <dbReference type="ARBA" id="ARBA00012838"/>
    </source>
</evidence>
<dbReference type="InterPro" id="IPR033911">
    <property type="entry name" value="MetRS_core"/>
</dbReference>
<keyword evidence="2 8" id="KW-0436">Ligase</keyword>
<dbReference type="HOGENOM" id="CLU_009710_9_2_5"/>
<accession>L0EV03</accession>
<dbReference type="InterPro" id="IPR041872">
    <property type="entry name" value="Anticodon_Met"/>
</dbReference>
<evidence type="ECO:0000256" key="6">
    <source>
        <dbReference type="ARBA" id="ARBA00023146"/>
    </source>
</evidence>
<evidence type="ECO:0000313" key="11">
    <source>
        <dbReference type="EMBL" id="AGA64792.1"/>
    </source>
</evidence>
<keyword evidence="4 8" id="KW-0067">ATP-binding</keyword>
<dbReference type="InterPro" id="IPR023457">
    <property type="entry name" value="Met-tRNA_synth_2"/>
</dbReference>